<organism evidence="2 3">
    <name type="scientific">Pisum sativum</name>
    <name type="common">Garden pea</name>
    <name type="synonym">Lathyrus oleraceus</name>
    <dbReference type="NCBI Taxonomy" id="3888"/>
    <lineage>
        <taxon>Eukaryota</taxon>
        <taxon>Viridiplantae</taxon>
        <taxon>Streptophyta</taxon>
        <taxon>Embryophyta</taxon>
        <taxon>Tracheophyta</taxon>
        <taxon>Spermatophyta</taxon>
        <taxon>Magnoliopsida</taxon>
        <taxon>eudicotyledons</taxon>
        <taxon>Gunneridae</taxon>
        <taxon>Pentapetalae</taxon>
        <taxon>rosids</taxon>
        <taxon>fabids</taxon>
        <taxon>Fabales</taxon>
        <taxon>Fabaceae</taxon>
        <taxon>Papilionoideae</taxon>
        <taxon>50 kb inversion clade</taxon>
        <taxon>NPAAA clade</taxon>
        <taxon>Hologalegina</taxon>
        <taxon>IRL clade</taxon>
        <taxon>Fabeae</taxon>
        <taxon>Lathyrus</taxon>
    </lineage>
</organism>
<evidence type="ECO:0000313" key="2">
    <source>
        <dbReference type="EMBL" id="KAI5423418.1"/>
    </source>
</evidence>
<dbReference type="Proteomes" id="UP001058974">
    <property type="component" value="Chromosome 4"/>
</dbReference>
<feature type="compositionally biased region" description="Basic and acidic residues" evidence="1">
    <location>
        <begin position="25"/>
        <end position="60"/>
    </location>
</feature>
<feature type="region of interest" description="Disordered" evidence="1">
    <location>
        <begin position="142"/>
        <end position="193"/>
    </location>
</feature>
<keyword evidence="3" id="KW-1185">Reference proteome</keyword>
<name>A0A9D4XL93_PEA</name>
<gene>
    <name evidence="2" type="ORF">KIW84_046393</name>
</gene>
<feature type="compositionally biased region" description="Acidic residues" evidence="1">
    <location>
        <begin position="170"/>
        <end position="193"/>
    </location>
</feature>
<comment type="caution">
    <text evidence="2">The sequence shown here is derived from an EMBL/GenBank/DDBJ whole genome shotgun (WGS) entry which is preliminary data.</text>
</comment>
<dbReference type="Gramene" id="Psat04G0639300-T1">
    <property type="protein sequence ID" value="KAI5423418.1"/>
    <property type="gene ID" value="KIW84_046393"/>
</dbReference>
<evidence type="ECO:0000256" key="1">
    <source>
        <dbReference type="SAM" id="MobiDB-lite"/>
    </source>
</evidence>
<proteinExistence type="predicted"/>
<accession>A0A9D4XL93</accession>
<protein>
    <submittedName>
        <fullName evidence="2">Uncharacterized protein</fullName>
    </submittedName>
</protein>
<reference evidence="2 3" key="1">
    <citation type="journal article" date="2022" name="Nat. Genet.">
        <title>Improved pea reference genome and pan-genome highlight genomic features and evolutionary characteristics.</title>
        <authorList>
            <person name="Yang T."/>
            <person name="Liu R."/>
            <person name="Luo Y."/>
            <person name="Hu S."/>
            <person name="Wang D."/>
            <person name="Wang C."/>
            <person name="Pandey M.K."/>
            <person name="Ge S."/>
            <person name="Xu Q."/>
            <person name="Li N."/>
            <person name="Li G."/>
            <person name="Huang Y."/>
            <person name="Saxena R.K."/>
            <person name="Ji Y."/>
            <person name="Li M."/>
            <person name="Yan X."/>
            <person name="He Y."/>
            <person name="Liu Y."/>
            <person name="Wang X."/>
            <person name="Xiang C."/>
            <person name="Varshney R.K."/>
            <person name="Ding H."/>
            <person name="Gao S."/>
            <person name="Zong X."/>
        </authorList>
    </citation>
    <scope>NUCLEOTIDE SEQUENCE [LARGE SCALE GENOMIC DNA]</scope>
    <source>
        <strain evidence="2 3">cv. Zhongwan 6</strain>
    </source>
</reference>
<sequence>MALNKVLDVAIGCFFFDSILKCPDSDSSEKAEESVPEHAALERRSKKKADECVPEHAAHERRTKRLQRQKGKVAVFEDSPPNEIKIKYGDIVMTSSQVPGPATSKKSVIAQLKGTCKELEDSIRSSTATKIKLEKLMKDLMEEEKKKAEQGGEDNGGTDVEDSANGNDAGTDEDKEAEGEEYATTDLDSQEDI</sequence>
<dbReference type="AlphaFoldDB" id="A0A9D4XL93"/>
<feature type="compositionally biased region" description="Basic residues" evidence="1">
    <location>
        <begin position="61"/>
        <end position="71"/>
    </location>
</feature>
<evidence type="ECO:0000313" key="3">
    <source>
        <dbReference type="Proteomes" id="UP001058974"/>
    </source>
</evidence>
<feature type="region of interest" description="Disordered" evidence="1">
    <location>
        <begin position="25"/>
        <end position="73"/>
    </location>
</feature>
<dbReference type="EMBL" id="JAMSHJ010000004">
    <property type="protein sequence ID" value="KAI5423418.1"/>
    <property type="molecule type" value="Genomic_DNA"/>
</dbReference>